<evidence type="ECO:0000313" key="1">
    <source>
        <dbReference type="EMBL" id="KAI4814026.1"/>
    </source>
</evidence>
<keyword evidence="2" id="KW-1185">Reference proteome</keyword>
<proteinExistence type="predicted"/>
<protein>
    <submittedName>
        <fullName evidence="1">Uncharacterized protein</fullName>
    </submittedName>
</protein>
<dbReference type="EMBL" id="CM043798">
    <property type="protein sequence ID" value="KAI4814026.1"/>
    <property type="molecule type" value="Genomic_DNA"/>
</dbReference>
<comment type="caution">
    <text evidence="1">The sequence shown here is derived from an EMBL/GenBank/DDBJ whole genome shotgun (WGS) entry which is preliminary data.</text>
</comment>
<accession>A0ACB9WKD4</accession>
<evidence type="ECO:0000313" key="2">
    <source>
        <dbReference type="Proteomes" id="UP001057452"/>
    </source>
</evidence>
<organism evidence="1 2">
    <name type="scientific">Chaenocephalus aceratus</name>
    <name type="common">Blackfin icefish</name>
    <name type="synonym">Chaenichthys aceratus</name>
    <dbReference type="NCBI Taxonomy" id="36190"/>
    <lineage>
        <taxon>Eukaryota</taxon>
        <taxon>Metazoa</taxon>
        <taxon>Chordata</taxon>
        <taxon>Craniata</taxon>
        <taxon>Vertebrata</taxon>
        <taxon>Euteleostomi</taxon>
        <taxon>Actinopterygii</taxon>
        <taxon>Neopterygii</taxon>
        <taxon>Teleostei</taxon>
        <taxon>Neoteleostei</taxon>
        <taxon>Acanthomorphata</taxon>
        <taxon>Eupercaria</taxon>
        <taxon>Perciformes</taxon>
        <taxon>Notothenioidei</taxon>
        <taxon>Channichthyidae</taxon>
        <taxon>Chaenocephalus</taxon>
    </lineage>
</organism>
<sequence>MTAPGTCPLQGWSLPNHQDIKSEIETRADSFTACVDLGKSLINNNHYASDECWRCLQFGRDAYVAESWLAGQEPLVRAAELGSNVDEVESLIKRHEAFEKLATAWEDRFVLLEKLTTRGPYTPPAEVAQSEAESQAHDSAARTSLDQTTLNQTVSVNGVHSDNDTSQQSLSQSLSVGQKTQPKRVCKPKQPERGSESESNGPGRDSGLASSRLEPSATLPSRGGAESDPDTMEGMLCRKHEMESHSKKAATRSWQNVYYGKSASNGIPYHGEVPISLGDAVCEVANGYKKRKFVFKLSRLGDGKEFLFQAKDEAEMSAWISSIISSMPTGSGEGGGVTMRNKDGKDKDREKRFSFFGKKK</sequence>
<dbReference type="Proteomes" id="UP001057452">
    <property type="component" value="Chromosome 14"/>
</dbReference>
<reference evidence="1" key="1">
    <citation type="submission" date="2022-05" db="EMBL/GenBank/DDBJ databases">
        <title>Chromosome-level genome of Chaenocephalus aceratus.</title>
        <authorList>
            <person name="Park H."/>
        </authorList>
    </citation>
    <scope>NUCLEOTIDE SEQUENCE</scope>
    <source>
        <strain evidence="1">KU_202001</strain>
    </source>
</reference>
<name>A0ACB9WKD4_CHAAC</name>
<gene>
    <name evidence="1" type="ORF">KUCAC02_003241</name>
</gene>